<dbReference type="Proteomes" id="UP000642070">
    <property type="component" value="Unassembled WGS sequence"/>
</dbReference>
<dbReference type="GO" id="GO:0005737">
    <property type="term" value="C:cytoplasm"/>
    <property type="evidence" value="ECO:0007669"/>
    <property type="project" value="TreeGrafter"/>
</dbReference>
<protein>
    <submittedName>
        <fullName evidence="4">LuxR family transcriptional regulator</fullName>
    </submittedName>
</protein>
<dbReference type="PANTHER" id="PTHR16305">
    <property type="entry name" value="TESTICULAR SOLUBLE ADENYLYL CYCLASE"/>
    <property type="match status" value="1"/>
</dbReference>
<evidence type="ECO:0000259" key="3">
    <source>
        <dbReference type="PROSITE" id="PS50043"/>
    </source>
</evidence>
<evidence type="ECO:0000256" key="1">
    <source>
        <dbReference type="ARBA" id="ARBA00022741"/>
    </source>
</evidence>
<dbReference type="GO" id="GO:0006355">
    <property type="term" value="P:regulation of DNA-templated transcription"/>
    <property type="evidence" value="ECO:0007669"/>
    <property type="project" value="InterPro"/>
</dbReference>
<evidence type="ECO:0000313" key="4">
    <source>
        <dbReference type="EMBL" id="GGM03527.1"/>
    </source>
</evidence>
<dbReference type="PROSITE" id="PS50043">
    <property type="entry name" value="HTH_LUXR_2"/>
    <property type="match status" value="1"/>
</dbReference>
<feature type="domain" description="HTH luxR-type" evidence="3">
    <location>
        <begin position="867"/>
        <end position="932"/>
    </location>
</feature>
<dbReference type="PRINTS" id="PR00038">
    <property type="entry name" value="HTHLUXR"/>
</dbReference>
<reference evidence="4" key="2">
    <citation type="submission" date="2020-09" db="EMBL/GenBank/DDBJ databases">
        <authorList>
            <person name="Sun Q."/>
            <person name="Ohkuma M."/>
        </authorList>
    </citation>
    <scope>NUCLEOTIDE SEQUENCE</scope>
    <source>
        <strain evidence="4">JCM 19831</strain>
    </source>
</reference>
<reference evidence="4" key="1">
    <citation type="journal article" date="2014" name="Int. J. Syst. Evol. Microbiol.">
        <title>Complete genome sequence of Corynebacterium casei LMG S-19264T (=DSM 44701T), isolated from a smear-ripened cheese.</title>
        <authorList>
            <consortium name="US DOE Joint Genome Institute (JGI-PGF)"/>
            <person name="Walter F."/>
            <person name="Albersmeier A."/>
            <person name="Kalinowski J."/>
            <person name="Ruckert C."/>
        </authorList>
    </citation>
    <scope>NUCLEOTIDE SEQUENCE</scope>
    <source>
        <strain evidence="4">JCM 19831</strain>
    </source>
</reference>
<dbReference type="InterPro" id="IPR027417">
    <property type="entry name" value="P-loop_NTPase"/>
</dbReference>
<evidence type="ECO:0000313" key="5">
    <source>
        <dbReference type="Proteomes" id="UP000642070"/>
    </source>
</evidence>
<dbReference type="EMBL" id="BMPI01000001">
    <property type="protein sequence ID" value="GGM03527.1"/>
    <property type="molecule type" value="Genomic_DNA"/>
</dbReference>
<dbReference type="PANTHER" id="PTHR16305:SF35">
    <property type="entry name" value="TRANSCRIPTIONAL ACTIVATOR DOMAIN"/>
    <property type="match status" value="1"/>
</dbReference>
<dbReference type="GO" id="GO:0005524">
    <property type="term" value="F:ATP binding"/>
    <property type="evidence" value="ECO:0007669"/>
    <property type="project" value="UniProtKB-KW"/>
</dbReference>
<gene>
    <name evidence="4" type="ORF">GCM10007977_001060</name>
</gene>
<dbReference type="Pfam" id="PF00196">
    <property type="entry name" value="GerE"/>
    <property type="match status" value="1"/>
</dbReference>
<dbReference type="InterPro" id="IPR036388">
    <property type="entry name" value="WH-like_DNA-bd_sf"/>
</dbReference>
<dbReference type="InterPro" id="IPR003593">
    <property type="entry name" value="AAA+_ATPase"/>
</dbReference>
<evidence type="ECO:0000256" key="2">
    <source>
        <dbReference type="ARBA" id="ARBA00022840"/>
    </source>
</evidence>
<dbReference type="Gene3D" id="1.10.10.10">
    <property type="entry name" value="Winged helix-like DNA-binding domain superfamily/Winged helix DNA-binding domain"/>
    <property type="match status" value="1"/>
</dbReference>
<dbReference type="SMART" id="SM00382">
    <property type="entry name" value="AAA"/>
    <property type="match status" value="1"/>
</dbReference>
<organism evidence="4 5">
    <name type="scientific">Dactylosporangium sucinum</name>
    <dbReference type="NCBI Taxonomy" id="1424081"/>
    <lineage>
        <taxon>Bacteria</taxon>
        <taxon>Bacillati</taxon>
        <taxon>Actinomycetota</taxon>
        <taxon>Actinomycetes</taxon>
        <taxon>Micromonosporales</taxon>
        <taxon>Micromonosporaceae</taxon>
        <taxon>Dactylosporangium</taxon>
    </lineage>
</organism>
<keyword evidence="5" id="KW-1185">Reference proteome</keyword>
<dbReference type="InterPro" id="IPR041664">
    <property type="entry name" value="AAA_16"/>
</dbReference>
<dbReference type="InterPro" id="IPR016032">
    <property type="entry name" value="Sig_transdc_resp-reg_C-effctor"/>
</dbReference>
<dbReference type="Gene3D" id="3.40.50.300">
    <property type="entry name" value="P-loop containing nucleotide triphosphate hydrolases"/>
    <property type="match status" value="1"/>
</dbReference>
<dbReference type="Pfam" id="PF13191">
    <property type="entry name" value="AAA_16"/>
    <property type="match status" value="1"/>
</dbReference>
<dbReference type="SMART" id="SM00421">
    <property type="entry name" value="HTH_LUXR"/>
    <property type="match status" value="1"/>
</dbReference>
<name>A0A917WH31_9ACTN</name>
<dbReference type="AlphaFoldDB" id="A0A917WH31"/>
<dbReference type="SUPFAM" id="SSF46894">
    <property type="entry name" value="C-terminal effector domain of the bipartite response regulators"/>
    <property type="match status" value="1"/>
</dbReference>
<dbReference type="SUPFAM" id="SSF52540">
    <property type="entry name" value="P-loop containing nucleoside triphosphate hydrolases"/>
    <property type="match status" value="1"/>
</dbReference>
<dbReference type="InterPro" id="IPR000792">
    <property type="entry name" value="Tscrpt_reg_LuxR_C"/>
</dbReference>
<accession>A0A917WH31</accession>
<keyword evidence="1" id="KW-0547">Nucleotide-binding</keyword>
<dbReference type="CDD" id="cd06170">
    <property type="entry name" value="LuxR_C_like"/>
    <property type="match status" value="1"/>
</dbReference>
<keyword evidence="2" id="KW-0067">ATP-binding</keyword>
<dbReference type="GO" id="GO:0004016">
    <property type="term" value="F:adenylate cyclase activity"/>
    <property type="evidence" value="ECO:0007669"/>
    <property type="project" value="TreeGrafter"/>
</dbReference>
<dbReference type="SUPFAM" id="SSF48452">
    <property type="entry name" value="TPR-like"/>
    <property type="match status" value="1"/>
</dbReference>
<dbReference type="GO" id="GO:0003677">
    <property type="term" value="F:DNA binding"/>
    <property type="evidence" value="ECO:0007669"/>
    <property type="project" value="InterPro"/>
</dbReference>
<proteinExistence type="predicted"/>
<dbReference type="Gene3D" id="1.25.40.10">
    <property type="entry name" value="Tetratricopeptide repeat domain"/>
    <property type="match status" value="1"/>
</dbReference>
<comment type="caution">
    <text evidence="4">The sequence shown here is derived from an EMBL/GenBank/DDBJ whole genome shotgun (WGS) entry which is preliminary data.</text>
</comment>
<sequence>MSLDALIGRDLEVELLRKAAVDAASGKGQMILLDGEPGAGKTSLLDGLAVECADGQHRILRAAAERLEQRLPFGVASACLGVRDLAPAPAAGRISELLRRDGALRGAVASAMSHWEFLVVEEMLSVLEEWCAEGPVAVFLDDLHWADPSSLLMVHRLGRVAAQLPLLLVLAYRGGAGLADLTSLADSLSVGGARVLRLGPLSEAAVARLAGDVLAARPGPALLKLLAAAGGNPLYVGELTEALRGAGRVRYAAGVAEATKEARATMPSSLRDTVLRRLDFLNPAARDLLAVAAVFDAGFTTRELSLVVEQPVVELLPVLRQAVGTGVLTDSAGVLTFRHDVIRQAFVGDLPATVPEALHLRAAQALADVGAPAERVAQHLLAGGDLDGSMIDWIRGAAPTLVSRAPHEAEVLLDRALRVPDLDGRLATAFRVERVRALLLTGRAAEAQAAVRAAVAVTAPDSPEQVELRWLAIHAQFNQGRLQEALAETEAALTLAQRSEVDAARLYGFAAQCLFFLGDIPALEQAAERAIAAGQRSGDQYAAAHGFDMLANARLFEARTEEGLELADRAVALMEGQEVRADLTMAPHLTRAHCLMELDAIAASDDAFDAGMRLSERLGGIYYHWYVNGKVTLRLLDGRWDDALAEIEANQGADSLGVAPGLISSAALITIHRGAPDRYRAELESIDPGFFDYRRRWARALMWEAQGRVEPAYRLLYESWERGVGPLTQQALHRICPDVARLGAIVDDRAGIRRVTAALAPFRSTRIASKRGTLLFCEGVAEADAGKARQAAEAYGAAGFTLYQAYANEIVALLLARQGDLTGARLAADEALSGYATLDASWDTARALAALRPFGIRHGVRGQRRRPRTGWAALTGTERRVAMLVAEGLSNPAIATRLFLSRRTVQTHVSEILTKLGITSRVEIAVAVSRLPSPTD</sequence>
<dbReference type="InterPro" id="IPR011990">
    <property type="entry name" value="TPR-like_helical_dom_sf"/>
</dbReference>